<reference evidence="1" key="1">
    <citation type="submission" date="2020-11" db="EMBL/GenBank/DDBJ databases">
        <title>Carbohydrate-dependent, anaerobic sulfur respiration: A novel catabolism in halophilic archaea.</title>
        <authorList>
            <person name="Sorokin D.Y."/>
            <person name="Messina E."/>
            <person name="Smedile F."/>
            <person name="La Cono V."/>
            <person name="Hallsworth J.E."/>
            <person name="Yakimov M.M."/>
        </authorList>
    </citation>
    <scope>NUCLEOTIDE SEQUENCE</scope>
    <source>
        <strain evidence="1">AArc-S</strain>
    </source>
</reference>
<sequence>MTNLSKRDFLKASGAATAASLAGCLGGDDDQLTFWWIEGESEQFADLNQWLEESVEEETDRNLELTGYAYSDLRQNVLTGGRQGTPDVIEGVIEHPGDYVAAELLEPLTDHTDEVPHFDGFLDSALDAFRFQDELWALPYTGNGRALIYNQEVLGEYGYEEGPPEDIDEFMELAGTINADYDDMNGFHLTTERGEVRVTQEFASHVYQHTDGPLYEWDGSEWELQADADMFEAVLDDIYYRMFHGDQPTVDMDYRGSGWETNDVGYTEEEHAMIHCGPWIDGFRDTDQQEEVLDEKTAVSLLPKHDGTSDATYMEVKPLMINAHSDSIDDGLVVASLFSSPESLELMAEADPGAVATPVHEDVESTLEDEEWMAFNDAFENGVAPAPVAWGRIRDPIYDAIEEVIYEDQSPGDAAQELETALIEEDVTLDPEAE</sequence>
<dbReference type="InterPro" id="IPR050490">
    <property type="entry name" value="Bact_solute-bd_prot1"/>
</dbReference>
<dbReference type="InterPro" id="IPR006059">
    <property type="entry name" value="SBP"/>
</dbReference>
<dbReference type="GeneID" id="70685463"/>
<proteinExistence type="predicted"/>
<dbReference type="PANTHER" id="PTHR43649:SF12">
    <property type="entry name" value="DIACETYLCHITOBIOSE BINDING PROTEIN DASA"/>
    <property type="match status" value="1"/>
</dbReference>
<dbReference type="PANTHER" id="PTHR43649">
    <property type="entry name" value="ARABINOSE-BINDING PROTEIN-RELATED"/>
    <property type="match status" value="1"/>
</dbReference>
<dbReference type="InterPro" id="IPR019546">
    <property type="entry name" value="TAT_signal_bac_arc"/>
</dbReference>
<accession>A0A897MS02</accession>
<dbReference type="AlphaFoldDB" id="A0A897MS02"/>
<gene>
    <name evidence="1" type="primary">ugpB2</name>
    <name evidence="1" type="ORF">AArcS_2087</name>
</gene>
<dbReference type="PROSITE" id="PS51318">
    <property type="entry name" value="TAT"/>
    <property type="match status" value="1"/>
</dbReference>
<dbReference type="Proteomes" id="UP000663586">
    <property type="component" value="Chromosome"/>
</dbReference>
<dbReference type="InterPro" id="IPR006311">
    <property type="entry name" value="TAT_signal"/>
</dbReference>
<protein>
    <submittedName>
        <fullName evidence="1">ABC-type sugar transport system, periplasmic component</fullName>
    </submittedName>
</protein>
<organism evidence="1 2">
    <name type="scientific">Natranaeroarchaeum sulfidigenes</name>
    <dbReference type="NCBI Taxonomy" id="2784880"/>
    <lineage>
        <taxon>Archaea</taxon>
        <taxon>Methanobacteriati</taxon>
        <taxon>Methanobacteriota</taxon>
        <taxon>Stenosarchaea group</taxon>
        <taxon>Halobacteria</taxon>
        <taxon>Halobacteriales</taxon>
        <taxon>Natronoarchaeaceae</taxon>
        <taxon>Natranaeroarchaeum</taxon>
    </lineage>
</organism>
<name>A0A897MS02_9EURY</name>
<dbReference type="PROSITE" id="PS51257">
    <property type="entry name" value="PROKAR_LIPOPROTEIN"/>
    <property type="match status" value="1"/>
</dbReference>
<dbReference type="KEGG" id="hara:AArcS_2087"/>
<dbReference type="EMBL" id="CP064786">
    <property type="protein sequence ID" value="QSG03287.1"/>
    <property type="molecule type" value="Genomic_DNA"/>
</dbReference>
<dbReference type="Gene3D" id="3.40.190.10">
    <property type="entry name" value="Periplasmic binding protein-like II"/>
    <property type="match status" value="2"/>
</dbReference>
<dbReference type="RefSeq" id="WP_238477343.1">
    <property type="nucleotide sequence ID" value="NZ_CP064786.1"/>
</dbReference>
<dbReference type="Pfam" id="PF10518">
    <property type="entry name" value="TAT_signal"/>
    <property type="match status" value="1"/>
</dbReference>
<evidence type="ECO:0000313" key="2">
    <source>
        <dbReference type="Proteomes" id="UP000663586"/>
    </source>
</evidence>
<evidence type="ECO:0000313" key="1">
    <source>
        <dbReference type="EMBL" id="QSG03287.1"/>
    </source>
</evidence>
<keyword evidence="1" id="KW-0762">Sugar transport</keyword>
<dbReference type="SUPFAM" id="SSF53850">
    <property type="entry name" value="Periplasmic binding protein-like II"/>
    <property type="match status" value="1"/>
</dbReference>
<keyword evidence="2" id="KW-1185">Reference proteome</keyword>
<keyword evidence="1" id="KW-0813">Transport</keyword>
<dbReference type="Pfam" id="PF13416">
    <property type="entry name" value="SBP_bac_8"/>
    <property type="match status" value="1"/>
</dbReference>